<proteinExistence type="predicted"/>
<dbReference type="Proteomes" id="UP000834106">
    <property type="component" value="Chromosome 21"/>
</dbReference>
<organism evidence="3 4">
    <name type="scientific">Fraxinus pennsylvanica</name>
    <dbReference type="NCBI Taxonomy" id="56036"/>
    <lineage>
        <taxon>Eukaryota</taxon>
        <taxon>Viridiplantae</taxon>
        <taxon>Streptophyta</taxon>
        <taxon>Embryophyta</taxon>
        <taxon>Tracheophyta</taxon>
        <taxon>Spermatophyta</taxon>
        <taxon>Magnoliopsida</taxon>
        <taxon>eudicotyledons</taxon>
        <taxon>Gunneridae</taxon>
        <taxon>Pentapetalae</taxon>
        <taxon>asterids</taxon>
        <taxon>lamiids</taxon>
        <taxon>Lamiales</taxon>
        <taxon>Oleaceae</taxon>
        <taxon>Oleeae</taxon>
        <taxon>Fraxinus</taxon>
    </lineage>
</organism>
<dbReference type="InterPro" id="IPR008700">
    <property type="entry name" value="TypeIII_avirulence_cleave"/>
</dbReference>
<reference evidence="3" key="1">
    <citation type="submission" date="2023-05" db="EMBL/GenBank/DDBJ databases">
        <authorList>
            <person name="Huff M."/>
        </authorList>
    </citation>
    <scope>NUCLEOTIDE SEQUENCE</scope>
</reference>
<name>A0AAD2AGD6_9LAMI</name>
<sequence length="164" mass="18776">MARYKSAAVPKFGIWNDDDPQSAKNFNNFSMMLRREGMWWPGNISGTPKLTSHNIPMHQYNKNQKELDGLADPMKKEVAVVRKKIDTVNKELKPLGQTCQKKEKEYKEALEAFNDKNEASRLEYGGIVPMHHVDGGMVPLPKCGRRHEMPPSKCGRRHEMLPSK</sequence>
<feature type="region of interest" description="Disordered" evidence="1">
    <location>
        <begin position="141"/>
        <end position="164"/>
    </location>
</feature>
<dbReference type="Pfam" id="PF04949">
    <property type="entry name" value="Transcrip_act"/>
    <property type="match status" value="1"/>
</dbReference>
<dbReference type="AlphaFoldDB" id="A0AAD2AGD6"/>
<dbReference type="InterPro" id="IPR007033">
    <property type="entry name" value="GORAB"/>
</dbReference>
<gene>
    <name evidence="3" type="ORF">FPE_LOCUS31997</name>
</gene>
<protein>
    <recommendedName>
        <fullName evidence="2">RIN4 pathogenic type III effector avirulence factor Avr cleavage site domain-containing protein</fullName>
    </recommendedName>
</protein>
<keyword evidence="4" id="KW-1185">Reference proteome</keyword>
<evidence type="ECO:0000259" key="2">
    <source>
        <dbReference type="Pfam" id="PF05627"/>
    </source>
</evidence>
<evidence type="ECO:0000313" key="3">
    <source>
        <dbReference type="EMBL" id="CAI9784567.1"/>
    </source>
</evidence>
<accession>A0AAD2AGD6</accession>
<evidence type="ECO:0000256" key="1">
    <source>
        <dbReference type="SAM" id="MobiDB-lite"/>
    </source>
</evidence>
<feature type="domain" description="RIN4 pathogenic type III effector avirulence factor Avr cleavage site" evidence="2">
    <location>
        <begin position="5"/>
        <end position="36"/>
    </location>
</feature>
<dbReference type="PANTHER" id="PTHR21470">
    <property type="entry name" value="RAB6-INTERACTING PROTEIN GORAB"/>
    <property type="match status" value="1"/>
</dbReference>
<dbReference type="PANTHER" id="PTHR21470:SF10">
    <property type="entry name" value="RAB6-INTERACTING GOLGIN"/>
    <property type="match status" value="1"/>
</dbReference>
<dbReference type="Pfam" id="PF05627">
    <property type="entry name" value="AvrRpt-cleavage"/>
    <property type="match status" value="1"/>
</dbReference>
<evidence type="ECO:0000313" key="4">
    <source>
        <dbReference type="Proteomes" id="UP000834106"/>
    </source>
</evidence>
<dbReference type="EMBL" id="OU503056">
    <property type="protein sequence ID" value="CAI9784567.1"/>
    <property type="molecule type" value="Genomic_DNA"/>
</dbReference>